<sequence length="212" mass="23339">MVTAEIQPPLSRRRLLGLTVAALLAALVILFGAILPAEYHLDPLGLGRLTGTERLWAPPEETVAAKPSSDPEPAVRNYATTFRSDEIIVPLQAGGDPSRNDEIEYKVHLKKGGTYIYSWAVIGESGPTDVYVEYHGHTLASRETMKVAYYKKGFAQNDNGTFTAPFDGIHGWFFQNQSLKPLRIKLRLAGFYDLVPPGEAGNEGELVAKRLE</sequence>
<reference evidence="2 3" key="1">
    <citation type="journal article" date="2019" name="Environ. Microbiol.">
        <title>Species interactions and distinct microbial communities in high Arctic permafrost affected cryosols are associated with the CH4 and CO2 gas fluxes.</title>
        <authorList>
            <person name="Altshuler I."/>
            <person name="Hamel J."/>
            <person name="Turney S."/>
            <person name="Magnuson E."/>
            <person name="Levesque R."/>
            <person name="Greer C."/>
            <person name="Whyte L.G."/>
        </authorList>
    </citation>
    <scope>NUCLEOTIDE SEQUENCE [LARGE SCALE GENOMIC DNA]</scope>
    <source>
        <strain evidence="2 3">E6.1</strain>
    </source>
</reference>
<feature type="transmembrane region" description="Helical" evidence="1">
    <location>
        <begin position="15"/>
        <end position="35"/>
    </location>
</feature>
<evidence type="ECO:0000313" key="2">
    <source>
        <dbReference type="EMBL" id="TPG54022.1"/>
    </source>
</evidence>
<dbReference type="Proteomes" id="UP000319931">
    <property type="component" value="Unassembled WGS sequence"/>
</dbReference>
<dbReference type="EMBL" id="RCZC01000002">
    <property type="protein sequence ID" value="TPG54022.1"/>
    <property type="molecule type" value="Genomic_DNA"/>
</dbReference>
<keyword evidence="1" id="KW-0812">Transmembrane</keyword>
<gene>
    <name evidence="2" type="ORF">EAH76_04765</name>
</gene>
<evidence type="ECO:0000256" key="1">
    <source>
        <dbReference type="SAM" id="Phobius"/>
    </source>
</evidence>
<evidence type="ECO:0000313" key="3">
    <source>
        <dbReference type="Proteomes" id="UP000319931"/>
    </source>
</evidence>
<comment type="caution">
    <text evidence="2">The sequence shown here is derived from an EMBL/GenBank/DDBJ whole genome shotgun (WGS) entry which is preliminary data.</text>
</comment>
<accession>A0A502FXN8</accession>
<name>A0A502FXN8_9SPHN</name>
<dbReference type="OrthoDB" id="952847at2"/>
<protein>
    <submittedName>
        <fullName evidence="2">Uncharacterized protein</fullName>
    </submittedName>
</protein>
<dbReference type="RefSeq" id="WP_140848748.1">
    <property type="nucleotide sequence ID" value="NZ_RCZC01000002.1"/>
</dbReference>
<proteinExistence type="predicted"/>
<dbReference type="AlphaFoldDB" id="A0A502FXN8"/>
<keyword evidence="3" id="KW-1185">Reference proteome</keyword>
<keyword evidence="1" id="KW-1133">Transmembrane helix</keyword>
<organism evidence="2 3">
    <name type="scientific">Sphingomonas glacialis</name>
    <dbReference type="NCBI Taxonomy" id="658225"/>
    <lineage>
        <taxon>Bacteria</taxon>
        <taxon>Pseudomonadati</taxon>
        <taxon>Pseudomonadota</taxon>
        <taxon>Alphaproteobacteria</taxon>
        <taxon>Sphingomonadales</taxon>
        <taxon>Sphingomonadaceae</taxon>
        <taxon>Sphingomonas</taxon>
    </lineage>
</organism>
<keyword evidence="1" id="KW-0472">Membrane</keyword>